<evidence type="ECO:0000313" key="2">
    <source>
        <dbReference type="Proteomes" id="UP000552954"/>
    </source>
</evidence>
<gene>
    <name evidence="1" type="ORF">HK415_11990</name>
</gene>
<dbReference type="SUPFAM" id="SSF51120">
    <property type="entry name" value="beta-Roll"/>
    <property type="match status" value="2"/>
</dbReference>
<dbReference type="InterPro" id="IPR018511">
    <property type="entry name" value="Hemolysin-typ_Ca-bd_CS"/>
</dbReference>
<evidence type="ECO:0008006" key="3">
    <source>
        <dbReference type="Google" id="ProtNLM"/>
    </source>
</evidence>
<dbReference type="InterPro" id="IPR011049">
    <property type="entry name" value="Serralysin-like_metalloprot_C"/>
</dbReference>
<dbReference type="Pfam" id="PF00353">
    <property type="entry name" value="HemolysinCabind"/>
    <property type="match status" value="2"/>
</dbReference>
<reference evidence="1 2" key="2">
    <citation type="submission" date="2020-06" db="EMBL/GenBank/DDBJ databases">
        <title>Ramlibacter rhizophilus sp. nov., isolated from rhizosphere soil of national flower Mugunghwa from South Korea.</title>
        <authorList>
            <person name="Zheng-Fei Y."/>
            <person name="Huan T."/>
        </authorList>
    </citation>
    <scope>NUCLEOTIDE SEQUENCE [LARGE SCALE GENOMIC DNA]</scope>
    <source>
        <strain evidence="1 2">B156</strain>
    </source>
</reference>
<dbReference type="AlphaFoldDB" id="A0A849KC43"/>
<dbReference type="PROSITE" id="PS00330">
    <property type="entry name" value="HEMOLYSIN_CALCIUM"/>
    <property type="match status" value="2"/>
</dbReference>
<dbReference type="PRINTS" id="PR00313">
    <property type="entry name" value="CABNDNGRPT"/>
</dbReference>
<protein>
    <recommendedName>
        <fullName evidence="3">Calcium-binding protein</fullName>
    </recommendedName>
</protein>
<reference evidence="1 2" key="1">
    <citation type="submission" date="2020-05" db="EMBL/GenBank/DDBJ databases">
        <authorList>
            <person name="Khan S.A."/>
            <person name="Jeon C.O."/>
            <person name="Chun B.H."/>
        </authorList>
    </citation>
    <scope>NUCLEOTIDE SEQUENCE [LARGE SCALE GENOMIC DNA]</scope>
    <source>
        <strain evidence="1 2">B156</strain>
    </source>
</reference>
<organism evidence="1 2">
    <name type="scientific">Ramlibacter montanisoli</name>
    <dbReference type="NCBI Taxonomy" id="2732512"/>
    <lineage>
        <taxon>Bacteria</taxon>
        <taxon>Pseudomonadati</taxon>
        <taxon>Pseudomonadota</taxon>
        <taxon>Betaproteobacteria</taxon>
        <taxon>Burkholderiales</taxon>
        <taxon>Comamonadaceae</taxon>
        <taxon>Ramlibacter</taxon>
    </lineage>
</organism>
<dbReference type="GO" id="GO:0005509">
    <property type="term" value="F:calcium ion binding"/>
    <property type="evidence" value="ECO:0007669"/>
    <property type="project" value="InterPro"/>
</dbReference>
<accession>A0A849KC43</accession>
<dbReference type="Proteomes" id="UP000552954">
    <property type="component" value="Unassembled WGS sequence"/>
</dbReference>
<proteinExistence type="predicted"/>
<keyword evidence="2" id="KW-1185">Reference proteome</keyword>
<sequence>MHANPDPQTVWSQPSLGITNVSGLGTATLVVTVNGTLGAADVLRARIGAGLTDLSNNGFAPTEFWFGGTGNDTIALDNYGSDLPIEVRGQGGSDTLVGSFQNDRLTDGGGIDTLSGGGGADAIILVENGSSRPYSRDTVHIGLFESRTGGGLADAIVGQTGVAGTGFDVSSGTLANHDVLSLTSEIIAADVTGGNATDSGAVAQHDITNGIVTFKDTGGATLAINQANSGNAITYLSGALTAGQTAAFAYDSDSNGSADSLLLFQHNGGFAPHTLVRLGGLQGATLGTTAANGVVLLEDTTAPEPTQFALTSNGIAFDFAENAFVPLAAAIDMSKNGVTPMAITGVTGSGTAHVEVQTDQTLAATDWVFLQYTGSTTVDSLRDTAGNLLLGDDPALYGGSAEGSSGNNSIDISGLSALVEYDVNGYAGNDTLVGSGGNDFITGGSGADRMTGGAGIDQFQFDQGDSTPVAVNLGGDATLNTGDTFAFTGGADVITDLATGDSVSFQTLQSGYMGSLPTNGLAANQAFFAVRGPTTARTPSRWTRPPAPTH</sequence>
<dbReference type="Gene3D" id="2.150.10.10">
    <property type="entry name" value="Serralysin-like metalloprotease, C-terminal"/>
    <property type="match status" value="1"/>
</dbReference>
<name>A0A849KC43_9BURK</name>
<comment type="caution">
    <text evidence="1">The sequence shown here is derived from an EMBL/GenBank/DDBJ whole genome shotgun (WGS) entry which is preliminary data.</text>
</comment>
<dbReference type="EMBL" id="JABFCS010000001">
    <property type="protein sequence ID" value="NNU43717.1"/>
    <property type="molecule type" value="Genomic_DNA"/>
</dbReference>
<evidence type="ECO:0000313" key="1">
    <source>
        <dbReference type="EMBL" id="NNU43717.1"/>
    </source>
</evidence>
<dbReference type="RefSeq" id="WP_171559463.1">
    <property type="nucleotide sequence ID" value="NZ_JABFCS010000001.1"/>
</dbReference>
<dbReference type="InterPro" id="IPR001343">
    <property type="entry name" value="Hemolysn_Ca-bd"/>
</dbReference>